<reference evidence="1 2" key="1">
    <citation type="submission" date="2016-08" db="EMBL/GenBank/DDBJ databases">
        <authorList>
            <person name="Seilhamer J.J."/>
        </authorList>
    </citation>
    <scope>NUCLEOTIDE SEQUENCE [LARGE SCALE GENOMIC DNA]</scope>
    <source>
        <strain evidence="1 2">KT-27</strain>
    </source>
</reference>
<proteinExistence type="predicted"/>
<dbReference type="EMBL" id="MIND01000018">
    <property type="protein sequence ID" value="POF89666.1"/>
    <property type="molecule type" value="Genomic_DNA"/>
</dbReference>
<evidence type="ECO:0000313" key="1">
    <source>
        <dbReference type="EMBL" id="POF89666.1"/>
    </source>
</evidence>
<protein>
    <submittedName>
        <fullName evidence="1">Uncharacterized protein</fullName>
    </submittedName>
</protein>
<name>A0A2S3WFD6_PSEPU</name>
<evidence type="ECO:0000313" key="2">
    <source>
        <dbReference type="Proteomes" id="UP000237194"/>
    </source>
</evidence>
<dbReference type="AlphaFoldDB" id="A0A2S3WFD6"/>
<sequence length="61" mass="6836">MPESKELEIQLDGKGNSDLVILARQRGLTPEQLAAQIINEALDRMTRTEPGRSNVRSFRKG</sequence>
<reference evidence="1 2" key="2">
    <citation type="submission" date="2018-03" db="EMBL/GenBank/DDBJ databases">
        <title>Draft genome of Pseudomonas putida strain KT-27.</title>
        <authorList>
            <person name="Yoshizawa S."/>
            <person name="Khan N.H."/>
            <person name="Nishimura M."/>
            <person name="Chiura H.X."/>
            <person name="Ogura Y."/>
            <person name="Hayashi T."/>
            <person name="Kogure K."/>
        </authorList>
    </citation>
    <scope>NUCLEOTIDE SEQUENCE [LARGE SCALE GENOMIC DNA]</scope>
    <source>
        <strain evidence="1 2">KT-27</strain>
    </source>
</reference>
<comment type="caution">
    <text evidence="1">The sequence shown here is derived from an EMBL/GenBank/DDBJ whole genome shotgun (WGS) entry which is preliminary data.</text>
</comment>
<accession>A0A2S3WFD6</accession>
<organism evidence="1 2">
    <name type="scientific">Pseudomonas putida</name>
    <name type="common">Arthrobacter siderocapsulatus</name>
    <dbReference type="NCBI Taxonomy" id="303"/>
    <lineage>
        <taxon>Bacteria</taxon>
        <taxon>Pseudomonadati</taxon>
        <taxon>Pseudomonadota</taxon>
        <taxon>Gammaproteobacteria</taxon>
        <taxon>Pseudomonadales</taxon>
        <taxon>Pseudomonadaceae</taxon>
        <taxon>Pseudomonas</taxon>
    </lineage>
</organism>
<gene>
    <name evidence="1" type="ORF">BGP80_17525</name>
</gene>
<dbReference type="Proteomes" id="UP000237194">
    <property type="component" value="Unassembled WGS sequence"/>
</dbReference>